<dbReference type="Proteomes" id="UP001153620">
    <property type="component" value="Chromosome 2"/>
</dbReference>
<keyword evidence="5 12" id="KW-1133">Transmembrane helix</keyword>
<evidence type="ECO:0000256" key="4">
    <source>
        <dbReference type="ARBA" id="ARBA00022737"/>
    </source>
</evidence>
<evidence type="ECO:0000256" key="7">
    <source>
        <dbReference type="ARBA" id="ARBA00023065"/>
    </source>
</evidence>
<keyword evidence="2" id="KW-0813">Transport</keyword>
<dbReference type="PROSITE" id="PS50088">
    <property type="entry name" value="ANK_REPEAT"/>
    <property type="match status" value="1"/>
</dbReference>
<evidence type="ECO:0000256" key="5">
    <source>
        <dbReference type="ARBA" id="ARBA00022989"/>
    </source>
</evidence>
<dbReference type="SUPFAM" id="SSF48403">
    <property type="entry name" value="Ankyrin repeat"/>
    <property type="match status" value="1"/>
</dbReference>
<dbReference type="GO" id="GO:0034703">
    <property type="term" value="C:cation channel complex"/>
    <property type="evidence" value="ECO:0007669"/>
    <property type="project" value="TreeGrafter"/>
</dbReference>
<feature type="transmembrane region" description="Helical" evidence="12">
    <location>
        <begin position="651"/>
        <end position="676"/>
    </location>
</feature>
<dbReference type="CDD" id="cd23650">
    <property type="entry name" value="TRP_CaM_bind1"/>
    <property type="match status" value="1"/>
</dbReference>
<keyword evidence="8 12" id="KW-0472">Membrane</keyword>
<dbReference type="Gene3D" id="1.25.40.20">
    <property type="entry name" value="Ankyrin repeat-containing domain"/>
    <property type="match status" value="1"/>
</dbReference>
<feature type="transmembrane region" description="Helical" evidence="12">
    <location>
        <begin position="564"/>
        <end position="587"/>
    </location>
</feature>
<dbReference type="SMART" id="SM00248">
    <property type="entry name" value="ANK"/>
    <property type="match status" value="2"/>
</dbReference>
<dbReference type="Pfam" id="PF12796">
    <property type="entry name" value="Ank_2"/>
    <property type="match status" value="1"/>
</dbReference>
<feature type="compositionally biased region" description="Low complexity" evidence="11">
    <location>
        <begin position="1089"/>
        <end position="1115"/>
    </location>
</feature>
<dbReference type="PROSITE" id="PS50297">
    <property type="entry name" value="ANK_REP_REGION"/>
    <property type="match status" value="1"/>
</dbReference>
<reference evidence="14" key="2">
    <citation type="submission" date="2022-10" db="EMBL/GenBank/DDBJ databases">
        <authorList>
            <consortium name="ENA_rothamsted_submissions"/>
            <consortium name="culmorum"/>
            <person name="King R."/>
        </authorList>
    </citation>
    <scope>NUCLEOTIDE SEQUENCE</scope>
</reference>
<feature type="compositionally biased region" description="Low complexity" evidence="11">
    <location>
        <begin position="1057"/>
        <end position="1077"/>
    </location>
</feature>
<feature type="region of interest" description="Disordered" evidence="11">
    <location>
        <begin position="1008"/>
        <end position="1162"/>
    </location>
</feature>
<evidence type="ECO:0000256" key="12">
    <source>
        <dbReference type="SAM" id="Phobius"/>
    </source>
</evidence>
<feature type="repeat" description="ANK" evidence="10">
    <location>
        <begin position="161"/>
        <end position="193"/>
    </location>
</feature>
<keyword evidence="4" id="KW-0677">Repeat</keyword>
<feature type="compositionally biased region" description="Low complexity" evidence="11">
    <location>
        <begin position="1037"/>
        <end position="1050"/>
    </location>
</feature>
<keyword evidence="15" id="KW-1185">Reference proteome</keyword>
<keyword evidence="9" id="KW-0407">Ion channel</keyword>
<evidence type="ECO:0000256" key="8">
    <source>
        <dbReference type="ARBA" id="ARBA00023136"/>
    </source>
</evidence>
<dbReference type="PANTHER" id="PTHR10117:SF51">
    <property type="entry name" value="TRANSIENT RECEPTOR POTENTIAL PROTEIN"/>
    <property type="match status" value="1"/>
</dbReference>
<feature type="compositionally biased region" description="Low complexity" evidence="11">
    <location>
        <begin position="1140"/>
        <end position="1162"/>
    </location>
</feature>
<dbReference type="InterPro" id="IPR002110">
    <property type="entry name" value="Ankyrin_rpt"/>
</dbReference>
<evidence type="ECO:0000259" key="13">
    <source>
        <dbReference type="SMART" id="SM01420"/>
    </source>
</evidence>
<dbReference type="SMART" id="SM01420">
    <property type="entry name" value="TRP_2"/>
    <property type="match status" value="1"/>
</dbReference>
<evidence type="ECO:0000256" key="11">
    <source>
        <dbReference type="SAM" id="MobiDB-lite"/>
    </source>
</evidence>
<name>A0A9N9RTL4_9DIPT</name>
<dbReference type="EMBL" id="OU895878">
    <property type="protein sequence ID" value="CAG9803305.1"/>
    <property type="molecule type" value="Genomic_DNA"/>
</dbReference>
<accession>A0A9N9RTL4</accession>
<keyword evidence="6 10" id="KW-0040">ANK repeat</keyword>
<gene>
    <name evidence="14" type="ORF">CHIRRI_LOCUS6206</name>
</gene>
<comment type="subcellular location">
    <subcellularLocation>
        <location evidence="1">Membrane</location>
        <topology evidence="1">Multi-pass membrane protein</topology>
    </subcellularLocation>
</comment>
<dbReference type="PRINTS" id="PR01097">
    <property type="entry name" value="TRNSRECEPTRP"/>
</dbReference>
<dbReference type="GO" id="GO:0005886">
    <property type="term" value="C:plasma membrane"/>
    <property type="evidence" value="ECO:0007669"/>
    <property type="project" value="TreeGrafter"/>
</dbReference>
<feature type="compositionally biased region" description="Polar residues" evidence="11">
    <location>
        <begin position="8"/>
        <end position="24"/>
    </location>
</feature>
<dbReference type="InterPro" id="IPR013555">
    <property type="entry name" value="TRP_dom"/>
</dbReference>
<organism evidence="14 15">
    <name type="scientific">Chironomus riparius</name>
    <dbReference type="NCBI Taxonomy" id="315576"/>
    <lineage>
        <taxon>Eukaryota</taxon>
        <taxon>Metazoa</taxon>
        <taxon>Ecdysozoa</taxon>
        <taxon>Arthropoda</taxon>
        <taxon>Hexapoda</taxon>
        <taxon>Insecta</taxon>
        <taxon>Pterygota</taxon>
        <taxon>Neoptera</taxon>
        <taxon>Endopterygota</taxon>
        <taxon>Diptera</taxon>
        <taxon>Nematocera</taxon>
        <taxon>Chironomoidea</taxon>
        <taxon>Chironomidae</taxon>
        <taxon>Chironominae</taxon>
        <taxon>Chironomus</taxon>
    </lineage>
</organism>
<feature type="compositionally biased region" description="Basic and acidic residues" evidence="11">
    <location>
        <begin position="1020"/>
        <end position="1030"/>
    </location>
</feature>
<dbReference type="InterPro" id="IPR005821">
    <property type="entry name" value="Ion_trans_dom"/>
</dbReference>
<evidence type="ECO:0000256" key="1">
    <source>
        <dbReference type="ARBA" id="ARBA00004141"/>
    </source>
</evidence>
<evidence type="ECO:0000256" key="9">
    <source>
        <dbReference type="ARBA" id="ARBA00023303"/>
    </source>
</evidence>
<proteinExistence type="predicted"/>
<dbReference type="GO" id="GO:0070679">
    <property type="term" value="F:inositol 1,4,5 trisphosphate binding"/>
    <property type="evidence" value="ECO:0007669"/>
    <property type="project" value="TreeGrafter"/>
</dbReference>
<dbReference type="Pfam" id="PF00520">
    <property type="entry name" value="Ion_trans"/>
    <property type="match status" value="1"/>
</dbReference>
<evidence type="ECO:0000256" key="3">
    <source>
        <dbReference type="ARBA" id="ARBA00022692"/>
    </source>
</evidence>
<reference evidence="14" key="1">
    <citation type="submission" date="2022-01" db="EMBL/GenBank/DDBJ databases">
        <authorList>
            <person name="King R."/>
        </authorList>
    </citation>
    <scope>NUCLEOTIDE SEQUENCE</scope>
</reference>
<dbReference type="InterPro" id="IPR036770">
    <property type="entry name" value="Ankyrin_rpt-contain_sf"/>
</dbReference>
<dbReference type="InterPro" id="IPR002153">
    <property type="entry name" value="TRPC_channel"/>
</dbReference>
<feature type="region of interest" description="Disordered" evidence="11">
    <location>
        <begin position="1"/>
        <end position="34"/>
    </location>
</feature>
<evidence type="ECO:0000256" key="6">
    <source>
        <dbReference type="ARBA" id="ARBA00023043"/>
    </source>
</evidence>
<dbReference type="Pfam" id="PF08344">
    <property type="entry name" value="TRP_2"/>
    <property type="match status" value="1"/>
</dbReference>
<keyword evidence="7" id="KW-0406">Ion transport</keyword>
<dbReference type="Pfam" id="PF00023">
    <property type="entry name" value="Ank"/>
    <property type="match status" value="1"/>
</dbReference>
<protein>
    <recommendedName>
        <fullName evidence="13">Transient receptor ion channel domain-containing protein</fullName>
    </recommendedName>
</protein>
<evidence type="ECO:0000256" key="2">
    <source>
        <dbReference type="ARBA" id="ARBA00022448"/>
    </source>
</evidence>
<dbReference type="OrthoDB" id="2373987at2759"/>
<dbReference type="GO" id="GO:0051480">
    <property type="term" value="P:regulation of cytosolic calcium ion concentration"/>
    <property type="evidence" value="ECO:0007669"/>
    <property type="project" value="TreeGrafter"/>
</dbReference>
<dbReference type="AlphaFoldDB" id="A0A9N9RTL4"/>
<keyword evidence="3 12" id="KW-0812">Transmembrane</keyword>
<evidence type="ECO:0000313" key="15">
    <source>
        <dbReference type="Proteomes" id="UP001153620"/>
    </source>
</evidence>
<dbReference type="GO" id="GO:0015279">
    <property type="term" value="F:store-operated calcium channel activity"/>
    <property type="evidence" value="ECO:0007669"/>
    <property type="project" value="TreeGrafter"/>
</dbReference>
<evidence type="ECO:0000313" key="14">
    <source>
        <dbReference type="EMBL" id="CAG9803305.1"/>
    </source>
</evidence>
<feature type="domain" description="Transient receptor ion channel" evidence="13">
    <location>
        <begin position="196"/>
        <end position="258"/>
    </location>
</feature>
<dbReference type="PANTHER" id="PTHR10117">
    <property type="entry name" value="TRANSIENT RECEPTOR POTENTIAL CHANNEL"/>
    <property type="match status" value="1"/>
</dbReference>
<dbReference type="NCBIfam" id="TIGR00870">
    <property type="entry name" value="trp"/>
    <property type="match status" value="1"/>
</dbReference>
<sequence length="1162" mass="131918">MKSESKENLVNSQSPSENNLNQMTIEEGSAKTEDDDDLNAINDIVLTNVEKKFLLSAERGDCATVRKLIAENKDRPEELNIDCVDPLQRSALIAAIENENIELITLLLEAGIQVKDALLHAIKEEYIEAVDTLLQWEEENHNAGDPYSWESVDRSSSSFTQDITPLILAAHKNNYEILKILLDRGASLPMPHDVRCGCDECVLSSETDSLRHSQSRINAYKALSASSLIALSSRDPILTAFELSWELRRLSRMETEFRFEYNNMRKNVQEFSTSLLDHARTSNELEIMLNYNPTGENWEPGERQTLDRLKLAIKYKQKKFVAHPNVQQLLAKIWYEGLPGFRRKGMVGQLLQVIKLASCFPLYCTIYMLAPNSEIGKFMKKPFVKFITHSASYVCFLTLLGAASQRVEFLLLEWFGNSWIHSLLDEWKRHERGALPGIAESACMVYIVSLIWGEIRSLYSEGLMDYISDLWNIVDFISNSFYVAWISLRLTSWYTVHRDANAGLNPWYPREEWSPYDPMLLSEGAFAAGMIFSFLKLVHIFSINPHLGPLQVSLGRMIIDIIKFFFIYTLVLFAFGCGLNQLMWYYADLEKNKCYHLPSGLPDFDNNEKACGIWRRFANLFETSQSLFWASFGLVDLMAFDLTGIKSFTRFWALLMFGSYSVINIIVLLNMLIAMMSNSYQIISERSDSEWKFARSKLWISYFDDGTTLPAPFNLFPTVKLFKCGRGKFSSTSTIKRSRDKARLRHDNVMKLLVRRYVCDEQRKRDDFGITEDDVMEIRQDISTLRYELIDIFKQNGMKTPRVSKDDSQVSGKKGKIMERRILKDFQIGIVEGILNASLQNAKEPKDVFSTIAKVIGRRTSSKNKQEDWNAIVRKNTVIRNPIGSKSEALSRQQSRQSLRRHIMNAQTEGLMMDTDNLLQYNPKLADVSHTTRIAYAKFMTAKIKKEIKFEDEQTEGEKVRIENELERTRGARALNRFKANAGILKKSVAPKNPEVILQNGDLTVVEVEKSSTVSPVTSVERDFRARTPIEEENETPSDLPSSPRSSLDVPDSKILSPKNTSPLSSSSSPAKSPKISFDSEESPQKEQSAASTSRSNSPSCANIPEIIIPEPSESNVSKERKSSQDSSGRLSPRPPPSPAMSISGSDKGKSKITGKTLTGWL</sequence>
<dbReference type="FunFam" id="1.25.40.20:FF:000402">
    <property type="entry name" value="Transient receptor potential channel"/>
    <property type="match status" value="1"/>
</dbReference>
<evidence type="ECO:0000256" key="10">
    <source>
        <dbReference type="PROSITE-ProRule" id="PRU00023"/>
    </source>
</evidence>